<proteinExistence type="predicted"/>
<comment type="caution">
    <text evidence="2">The sequence shown here is derived from an EMBL/GenBank/DDBJ whole genome shotgun (WGS) entry which is preliminary data.</text>
</comment>
<organism evidence="2 3">
    <name type="scientific">Armadillidium nasatum</name>
    <dbReference type="NCBI Taxonomy" id="96803"/>
    <lineage>
        <taxon>Eukaryota</taxon>
        <taxon>Metazoa</taxon>
        <taxon>Ecdysozoa</taxon>
        <taxon>Arthropoda</taxon>
        <taxon>Crustacea</taxon>
        <taxon>Multicrustacea</taxon>
        <taxon>Malacostraca</taxon>
        <taxon>Eumalacostraca</taxon>
        <taxon>Peracarida</taxon>
        <taxon>Isopoda</taxon>
        <taxon>Oniscidea</taxon>
        <taxon>Crinocheta</taxon>
        <taxon>Armadillidiidae</taxon>
        <taxon>Armadillidium</taxon>
    </lineage>
</organism>
<feature type="compositionally biased region" description="Basic and acidic residues" evidence="1">
    <location>
        <begin position="68"/>
        <end position="81"/>
    </location>
</feature>
<evidence type="ECO:0000313" key="3">
    <source>
        <dbReference type="Proteomes" id="UP000326759"/>
    </source>
</evidence>
<evidence type="ECO:0000256" key="1">
    <source>
        <dbReference type="SAM" id="MobiDB-lite"/>
    </source>
</evidence>
<sequence length="81" mass="9331">MYKIFSKNLTMSRTKVYKHGHIIFIAVKTLELNTFHTIINSVVTFVDVAASQLDLPRNFEQTQNEDPLSGRKYDGESIKLK</sequence>
<reference evidence="2 3" key="1">
    <citation type="journal article" date="2019" name="PLoS Biol.">
        <title>Sex chromosomes control vertical transmission of feminizing Wolbachia symbionts in an isopod.</title>
        <authorList>
            <person name="Becking T."/>
            <person name="Chebbi M.A."/>
            <person name="Giraud I."/>
            <person name="Moumen B."/>
            <person name="Laverre T."/>
            <person name="Caubet Y."/>
            <person name="Peccoud J."/>
            <person name="Gilbert C."/>
            <person name="Cordaux R."/>
        </authorList>
    </citation>
    <scope>NUCLEOTIDE SEQUENCE [LARGE SCALE GENOMIC DNA]</scope>
    <source>
        <strain evidence="2">ANa2</strain>
        <tissue evidence="2">Whole body excluding digestive tract and cuticle</tissue>
    </source>
</reference>
<accession>A0A5N5SLI7</accession>
<name>A0A5N5SLI7_9CRUS</name>
<gene>
    <name evidence="2" type="ORF">Anas_07852</name>
</gene>
<dbReference type="OrthoDB" id="10508268at2759"/>
<protein>
    <submittedName>
        <fullName evidence="2">Uncharacterized protein</fullName>
    </submittedName>
</protein>
<dbReference type="EMBL" id="SEYY01023409">
    <property type="protein sequence ID" value="KAB7494866.1"/>
    <property type="molecule type" value="Genomic_DNA"/>
</dbReference>
<evidence type="ECO:0000313" key="2">
    <source>
        <dbReference type="EMBL" id="KAB7494866.1"/>
    </source>
</evidence>
<dbReference type="AlphaFoldDB" id="A0A5N5SLI7"/>
<feature type="region of interest" description="Disordered" evidence="1">
    <location>
        <begin position="60"/>
        <end position="81"/>
    </location>
</feature>
<dbReference type="Proteomes" id="UP000326759">
    <property type="component" value="Unassembled WGS sequence"/>
</dbReference>
<keyword evidence="3" id="KW-1185">Reference proteome</keyword>